<proteinExistence type="predicted"/>
<name>A0ABZ2XCI2_9RHOO</name>
<dbReference type="RefSeq" id="WP_341743115.1">
    <property type="nucleotide sequence ID" value="NZ_CP151406.1"/>
</dbReference>
<evidence type="ECO:0000313" key="2">
    <source>
        <dbReference type="EMBL" id="WZJ20344.1"/>
    </source>
</evidence>
<dbReference type="InterPro" id="IPR007684">
    <property type="entry name" value="Znf_Ogr/Delta"/>
</dbReference>
<evidence type="ECO:0000259" key="1">
    <source>
        <dbReference type="Pfam" id="PF04606"/>
    </source>
</evidence>
<feature type="domain" description="Zinc finger Ogr/Delta-type" evidence="1">
    <location>
        <begin position="4"/>
        <end position="50"/>
    </location>
</feature>
<sequence length="91" mass="9840">MRLTCPHCGSIATIRTSKELASTVREAKAQCNNVECAHTWIARIVAERTIAPSMQPKPGVYIPLSPRSPAAASPAKNQMELGMEFPLPRPG</sequence>
<keyword evidence="3" id="KW-1185">Reference proteome</keyword>
<evidence type="ECO:0000313" key="3">
    <source>
        <dbReference type="Proteomes" id="UP001479520"/>
    </source>
</evidence>
<dbReference type="EMBL" id="CP151406">
    <property type="protein sequence ID" value="WZJ20344.1"/>
    <property type="molecule type" value="Genomic_DNA"/>
</dbReference>
<organism evidence="2 3">
    <name type="scientific">Azonexus hydrophilus</name>
    <dbReference type="NCBI Taxonomy" id="418702"/>
    <lineage>
        <taxon>Bacteria</taxon>
        <taxon>Pseudomonadati</taxon>
        <taxon>Pseudomonadota</taxon>
        <taxon>Betaproteobacteria</taxon>
        <taxon>Rhodocyclales</taxon>
        <taxon>Azonexaceae</taxon>
        <taxon>Azonexus</taxon>
    </lineage>
</organism>
<dbReference type="Pfam" id="PF04606">
    <property type="entry name" value="Ogr_Delta"/>
    <property type="match status" value="1"/>
</dbReference>
<accession>A0ABZ2XCI2</accession>
<protein>
    <submittedName>
        <fullName evidence="2">Ogr/Delta-like zinc finger family protein</fullName>
    </submittedName>
</protein>
<gene>
    <name evidence="2" type="ORF">AADV58_10295</name>
</gene>
<reference evidence="2 3" key="1">
    <citation type="submission" date="2024-04" db="EMBL/GenBank/DDBJ databases">
        <title>Dissimilatory iodate-reducing microorganisms contribute to the enrichment of iodine in groundwater.</title>
        <authorList>
            <person name="Jiang Z."/>
        </authorList>
    </citation>
    <scope>NUCLEOTIDE SEQUENCE [LARGE SCALE GENOMIC DNA]</scope>
    <source>
        <strain evidence="2 3">NCP973</strain>
    </source>
</reference>
<dbReference type="Proteomes" id="UP001479520">
    <property type="component" value="Chromosome"/>
</dbReference>